<evidence type="ECO:0000313" key="2">
    <source>
        <dbReference type="Proteomes" id="UP000176593"/>
    </source>
</evidence>
<gene>
    <name evidence="1" type="ORF">A3I41_03660</name>
</gene>
<proteinExistence type="predicted"/>
<dbReference type="Proteomes" id="UP000176593">
    <property type="component" value="Unassembled WGS sequence"/>
</dbReference>
<accession>A0A1F7VA94</accession>
<protein>
    <submittedName>
        <fullName evidence="1">Uncharacterized protein</fullName>
    </submittedName>
</protein>
<dbReference type="AlphaFoldDB" id="A0A1F7VA94"/>
<sequence>MSESGFSRLQQLALRALKAQVSEHVIPSLERLDGLEYAITDGTRMSGDRTVYYVVINGVCLVEARVSVHGEQNGRHLVTVYVITYSLPGSTTLHAVHASFEDTYVL</sequence>
<reference evidence="1 2" key="1">
    <citation type="journal article" date="2016" name="Nat. Commun.">
        <title>Thousands of microbial genomes shed light on interconnected biogeochemical processes in an aquifer system.</title>
        <authorList>
            <person name="Anantharaman K."/>
            <person name="Brown C.T."/>
            <person name="Hug L.A."/>
            <person name="Sharon I."/>
            <person name="Castelle C.J."/>
            <person name="Probst A.J."/>
            <person name="Thomas B.C."/>
            <person name="Singh A."/>
            <person name="Wilkins M.J."/>
            <person name="Karaoz U."/>
            <person name="Brodie E.L."/>
            <person name="Williams K.H."/>
            <person name="Hubbard S.S."/>
            <person name="Banfield J.F."/>
        </authorList>
    </citation>
    <scope>NUCLEOTIDE SEQUENCE [LARGE SCALE GENOMIC DNA]</scope>
</reference>
<evidence type="ECO:0000313" key="1">
    <source>
        <dbReference type="EMBL" id="OGL87018.1"/>
    </source>
</evidence>
<dbReference type="EMBL" id="MGEQ01000003">
    <property type="protein sequence ID" value="OGL87018.1"/>
    <property type="molecule type" value="Genomic_DNA"/>
</dbReference>
<organism evidence="1 2">
    <name type="scientific">Candidatus Uhrbacteria bacterium RIFCSPLOWO2_02_FULL_48_18</name>
    <dbReference type="NCBI Taxonomy" id="1802408"/>
    <lineage>
        <taxon>Bacteria</taxon>
        <taxon>Candidatus Uhriibacteriota</taxon>
    </lineage>
</organism>
<comment type="caution">
    <text evidence="1">The sequence shown here is derived from an EMBL/GenBank/DDBJ whole genome shotgun (WGS) entry which is preliminary data.</text>
</comment>
<name>A0A1F7VA94_9BACT</name>